<reference evidence="1" key="3">
    <citation type="submission" date="2025-09" db="UniProtKB">
        <authorList>
            <consortium name="Ensembl"/>
        </authorList>
    </citation>
    <scope>IDENTIFICATION</scope>
</reference>
<protein>
    <submittedName>
        <fullName evidence="1">Uncharacterized protein</fullName>
    </submittedName>
</protein>
<dbReference type="Proteomes" id="UP000694382">
    <property type="component" value="Chromosome 11"/>
</dbReference>
<sequence>MQHMWKRNNISKIPANYSTHSSFNFVSNLKRERSMLTCFSNYLQRDELPAEFIFIATTAFYINLFL</sequence>
<organism evidence="1 2">
    <name type="scientific">Geospiza parvula</name>
    <name type="common">Small tree-finch</name>
    <name type="synonym">Camarhynchus parvulus</name>
    <dbReference type="NCBI Taxonomy" id="87175"/>
    <lineage>
        <taxon>Eukaryota</taxon>
        <taxon>Metazoa</taxon>
        <taxon>Chordata</taxon>
        <taxon>Craniata</taxon>
        <taxon>Vertebrata</taxon>
        <taxon>Euteleostomi</taxon>
        <taxon>Archelosauria</taxon>
        <taxon>Archosauria</taxon>
        <taxon>Dinosauria</taxon>
        <taxon>Saurischia</taxon>
        <taxon>Theropoda</taxon>
        <taxon>Coelurosauria</taxon>
        <taxon>Aves</taxon>
        <taxon>Neognathae</taxon>
        <taxon>Neoaves</taxon>
        <taxon>Telluraves</taxon>
        <taxon>Australaves</taxon>
        <taxon>Passeriformes</taxon>
        <taxon>Thraupidae</taxon>
        <taxon>Camarhynchus</taxon>
    </lineage>
</organism>
<name>A0A8C3Q9H0_GEOPR</name>
<dbReference type="AlphaFoldDB" id="A0A8C3Q9H0"/>
<proteinExistence type="predicted"/>
<reference evidence="1" key="1">
    <citation type="submission" date="2020-02" db="EMBL/GenBank/DDBJ databases">
        <authorList>
            <person name="Enbody D E."/>
            <person name="Pettersson E M."/>
        </authorList>
    </citation>
    <scope>NUCLEOTIDE SEQUENCE [LARGE SCALE GENOMIC DNA]</scope>
</reference>
<evidence type="ECO:0000313" key="2">
    <source>
        <dbReference type="Proteomes" id="UP000694382"/>
    </source>
</evidence>
<evidence type="ECO:0000313" key="1">
    <source>
        <dbReference type="Ensembl" id="ENSCPVP00000012279.1"/>
    </source>
</evidence>
<dbReference type="Ensembl" id="ENSCPVT00000012832.2">
    <property type="protein sequence ID" value="ENSCPVP00000012279.1"/>
    <property type="gene ID" value="ENSCPVG00000008992.2"/>
</dbReference>
<reference evidence="1" key="2">
    <citation type="submission" date="2025-08" db="UniProtKB">
        <authorList>
            <consortium name="Ensembl"/>
        </authorList>
    </citation>
    <scope>IDENTIFICATION</scope>
</reference>
<accession>A0A8C3Q9H0</accession>
<keyword evidence="2" id="KW-1185">Reference proteome</keyword>